<sequence length="37" mass="4415">MITARKEKQNCMESRPMAAKLQLKLKERKWETTFCVS</sequence>
<evidence type="ECO:0000313" key="2">
    <source>
        <dbReference type="Proteomes" id="UP000183868"/>
    </source>
</evidence>
<proteinExistence type="predicted"/>
<dbReference type="Proteomes" id="UP000183868">
    <property type="component" value="Chromosome"/>
</dbReference>
<dbReference type="EMBL" id="CP018099">
    <property type="protein sequence ID" value="APF19558.1"/>
    <property type="molecule type" value="Genomic_DNA"/>
</dbReference>
<accession>A0A1J1CAK1</accession>
<organism evidence="1 2">
    <name type="scientific">Caldithrix abyssi DSM 13497</name>
    <dbReference type="NCBI Taxonomy" id="880073"/>
    <lineage>
        <taxon>Bacteria</taxon>
        <taxon>Pseudomonadati</taxon>
        <taxon>Calditrichota</taxon>
        <taxon>Calditrichia</taxon>
        <taxon>Calditrichales</taxon>
        <taxon>Calditrichaceae</taxon>
        <taxon>Caldithrix</taxon>
    </lineage>
</organism>
<protein>
    <submittedName>
        <fullName evidence="1">Uncharacterized protein</fullName>
    </submittedName>
</protein>
<evidence type="ECO:0000313" key="1">
    <source>
        <dbReference type="EMBL" id="APF19558.1"/>
    </source>
</evidence>
<reference evidence="1 2" key="1">
    <citation type="submission" date="2016-11" db="EMBL/GenBank/DDBJ databases">
        <title>Genomic analysis of Caldithrix abyssi and proposal of a novel bacterial phylum Caldithrichaeota.</title>
        <authorList>
            <person name="Kublanov I."/>
            <person name="Sigalova O."/>
            <person name="Gavrilov S."/>
            <person name="Lebedinsky A."/>
            <person name="Ivanova N."/>
            <person name="Daum C."/>
            <person name="Reddy T."/>
            <person name="Klenk H.P."/>
            <person name="Goker M."/>
            <person name="Reva O."/>
            <person name="Miroshnichenko M."/>
            <person name="Kyprides N."/>
            <person name="Woyke T."/>
            <person name="Gelfand M."/>
        </authorList>
    </citation>
    <scope>NUCLEOTIDE SEQUENCE [LARGE SCALE GENOMIC DNA]</scope>
    <source>
        <strain evidence="1 2">LF13</strain>
    </source>
</reference>
<gene>
    <name evidence="1" type="ORF">Cabys_2810</name>
</gene>
<dbReference type="KEGG" id="caby:Cabys_2810"/>
<dbReference type="AlphaFoldDB" id="A0A1J1CAK1"/>
<name>A0A1J1CAK1_CALAY</name>